<evidence type="ECO:0000313" key="3">
    <source>
        <dbReference type="Proteomes" id="UP000033188"/>
    </source>
</evidence>
<dbReference type="VEuPathDB" id="PiroplasmaDB:BBBOND_0212280"/>
<feature type="compositionally biased region" description="Gly residues" evidence="1">
    <location>
        <begin position="20"/>
        <end position="32"/>
    </location>
</feature>
<protein>
    <submittedName>
        <fullName evidence="2">Uncharacterized protein</fullName>
    </submittedName>
</protein>
<sequence length="74" mass="8191">MEQEDKEDDDENNYWSHNSGGSGSMEGSTGLGILGATTESYMSGKGGHIIMKDVLFLESDVYEPQPPRLLERPR</sequence>
<feature type="compositionally biased region" description="Acidic residues" evidence="1">
    <location>
        <begin position="1"/>
        <end position="12"/>
    </location>
</feature>
<keyword evidence="3" id="KW-1185">Reference proteome</keyword>
<accession>A0A061D5U1</accession>
<feature type="region of interest" description="Disordered" evidence="1">
    <location>
        <begin position="1"/>
        <end position="32"/>
    </location>
</feature>
<dbReference type="EMBL" id="LK391708">
    <property type="protein sequence ID" value="CDR96086.1"/>
    <property type="molecule type" value="Genomic_DNA"/>
</dbReference>
<reference evidence="3" key="1">
    <citation type="submission" date="2014-06" db="EMBL/GenBank/DDBJ databases">
        <authorList>
            <person name="Aslett M."/>
            <person name="De Silva N."/>
        </authorList>
    </citation>
    <scope>NUCLEOTIDE SEQUENCE [LARGE SCALE GENOMIC DNA]</scope>
    <source>
        <strain evidence="3">Bond</strain>
    </source>
</reference>
<dbReference type="Proteomes" id="UP000033188">
    <property type="component" value="Chromosome 2"/>
</dbReference>
<dbReference type="KEGG" id="bbig:BBBOND_0212280"/>
<name>A0A061D5U1_BABBI</name>
<dbReference type="RefSeq" id="XP_012768272.1">
    <property type="nucleotide sequence ID" value="XM_012912818.1"/>
</dbReference>
<dbReference type="GeneID" id="24564627"/>
<evidence type="ECO:0000256" key="1">
    <source>
        <dbReference type="SAM" id="MobiDB-lite"/>
    </source>
</evidence>
<gene>
    <name evidence="2" type="ORF">BBBOND_0212280</name>
</gene>
<evidence type="ECO:0000313" key="2">
    <source>
        <dbReference type="EMBL" id="CDR96086.1"/>
    </source>
</evidence>
<proteinExistence type="predicted"/>
<organism evidence="2 3">
    <name type="scientific">Babesia bigemina</name>
    <dbReference type="NCBI Taxonomy" id="5866"/>
    <lineage>
        <taxon>Eukaryota</taxon>
        <taxon>Sar</taxon>
        <taxon>Alveolata</taxon>
        <taxon>Apicomplexa</taxon>
        <taxon>Aconoidasida</taxon>
        <taxon>Piroplasmida</taxon>
        <taxon>Babesiidae</taxon>
        <taxon>Babesia</taxon>
    </lineage>
</organism>
<dbReference type="AlphaFoldDB" id="A0A061D5U1"/>